<dbReference type="GO" id="GO:0004467">
    <property type="term" value="F:long-chain fatty acid-CoA ligase activity"/>
    <property type="evidence" value="ECO:0007669"/>
    <property type="project" value="TreeGrafter"/>
</dbReference>
<organism evidence="4 5">
    <name type="scientific">Flavihumibacter solisilvae</name>
    <dbReference type="NCBI Taxonomy" id="1349421"/>
    <lineage>
        <taxon>Bacteria</taxon>
        <taxon>Pseudomonadati</taxon>
        <taxon>Bacteroidota</taxon>
        <taxon>Chitinophagia</taxon>
        <taxon>Chitinophagales</taxon>
        <taxon>Chitinophagaceae</taxon>
        <taxon>Flavihumibacter</taxon>
    </lineage>
</organism>
<dbReference type="EMBL" id="JSVC01000002">
    <property type="protein sequence ID" value="KIC96038.1"/>
    <property type="molecule type" value="Genomic_DNA"/>
</dbReference>
<dbReference type="STRING" id="1349421.OI18_02310"/>
<dbReference type="InterPro" id="IPR020845">
    <property type="entry name" value="AMP-binding_CS"/>
</dbReference>
<keyword evidence="2" id="KW-0067">ATP-binding</keyword>
<dbReference type="Pfam" id="PF23562">
    <property type="entry name" value="AMP-binding_C_3"/>
    <property type="match status" value="1"/>
</dbReference>
<dbReference type="InterPro" id="IPR000873">
    <property type="entry name" value="AMP-dep_synth/lig_dom"/>
</dbReference>
<keyword evidence="5" id="KW-1185">Reference proteome</keyword>
<comment type="caution">
    <text evidence="4">The sequence shown here is derived from an EMBL/GenBank/DDBJ whole genome shotgun (WGS) entry which is preliminary data.</text>
</comment>
<evidence type="ECO:0000259" key="3">
    <source>
        <dbReference type="Pfam" id="PF00501"/>
    </source>
</evidence>
<dbReference type="SUPFAM" id="SSF56801">
    <property type="entry name" value="Acetyl-CoA synthetase-like"/>
    <property type="match status" value="1"/>
</dbReference>
<feature type="domain" description="AMP-dependent synthetase/ligase" evidence="3">
    <location>
        <begin position="30"/>
        <end position="426"/>
    </location>
</feature>
<dbReference type="PROSITE" id="PS00455">
    <property type="entry name" value="AMP_BINDING"/>
    <property type="match status" value="1"/>
</dbReference>
<dbReference type="PANTHER" id="PTHR43272:SF33">
    <property type="entry name" value="AMP-BINDING DOMAIN-CONTAINING PROTEIN-RELATED"/>
    <property type="match status" value="1"/>
</dbReference>
<dbReference type="CDD" id="cd05907">
    <property type="entry name" value="VL_LC_FACS_like"/>
    <property type="match status" value="1"/>
</dbReference>
<dbReference type="GO" id="GO:0005524">
    <property type="term" value="F:ATP binding"/>
    <property type="evidence" value="ECO:0007669"/>
    <property type="project" value="UniProtKB-KW"/>
</dbReference>
<dbReference type="RefSeq" id="WP_039136797.1">
    <property type="nucleotide sequence ID" value="NZ_JSVC01000002.1"/>
</dbReference>
<evidence type="ECO:0000256" key="2">
    <source>
        <dbReference type="ARBA" id="ARBA00022840"/>
    </source>
</evidence>
<evidence type="ECO:0000256" key="1">
    <source>
        <dbReference type="ARBA" id="ARBA00022741"/>
    </source>
</evidence>
<dbReference type="Proteomes" id="UP000031408">
    <property type="component" value="Unassembled WGS sequence"/>
</dbReference>
<gene>
    <name evidence="4" type="ORF">OI18_02310</name>
</gene>
<dbReference type="PANTHER" id="PTHR43272">
    <property type="entry name" value="LONG-CHAIN-FATTY-ACID--COA LIGASE"/>
    <property type="match status" value="1"/>
</dbReference>
<name>A0A0C1LL29_9BACT</name>
<proteinExistence type="predicted"/>
<evidence type="ECO:0000313" key="4">
    <source>
        <dbReference type="EMBL" id="KIC96038.1"/>
    </source>
</evidence>
<sequence>MDQPRRLFDCLQFNLAHNPLSDMLAGKENGKWRTFSTLEVSETVNQLSAGLLGLGIGGGTDLTPEGRDKVAILSKNRPEWIIVDLAVQQIGAILTPVYPTINLKELEFVFNDAQVKMVFVNDEDLYHKVLSIQPRVPSLKYIFTFESVPDASHWRDLIRTASQEHLNRISQIAEKIGYKDLATIIYTSGTTGTPKGVMLSHENILSNVMSSIESAFNDIGVKGQRALSFLPLNHIFERMVTYIYLYSGTSIYYAESLETIGDNLKEVKPTLFTTVPRLLEKVYEKIMLKGMELTGVKRKLFFWAHSLADKFEINANKGAWYNLQLSLANKIVFSKWREGLGGNIRAIVSGGAACQVKLIRIFTAAGIPILEGYGLTETSPVISVNRYPEKGRKFGSVGPLIDGIEVKIAEDGEILSKGPNIMMGYYKRPDLTADVIRDGWFSTGDIGLLEQGKFLKITDRKKEMFKTSGGKYVAPLPIENKLKESLYIEQLIVVGAEKKFVGALIVPSYPNLKDWAKSRGIVYTTNEELIAHPKVIEMYKDLVESFNKYFNHVEQIKRFELLPADWTIDSGELTPKLSLKRKVIMEKYHAALERIYR</sequence>
<dbReference type="OrthoDB" id="9778383at2"/>
<dbReference type="Pfam" id="PF00501">
    <property type="entry name" value="AMP-binding"/>
    <property type="match status" value="1"/>
</dbReference>
<dbReference type="AlphaFoldDB" id="A0A0C1LL29"/>
<accession>A0A0C1LL29</accession>
<dbReference type="InterPro" id="IPR042099">
    <property type="entry name" value="ANL_N_sf"/>
</dbReference>
<dbReference type="PRINTS" id="PR00154">
    <property type="entry name" value="AMPBINDING"/>
</dbReference>
<keyword evidence="1" id="KW-0547">Nucleotide-binding</keyword>
<dbReference type="InterPro" id="IPR020459">
    <property type="entry name" value="AMP-binding"/>
</dbReference>
<protein>
    <submittedName>
        <fullName evidence="4">AMP-dependent synthetase</fullName>
    </submittedName>
</protein>
<reference evidence="4 5" key="1">
    <citation type="submission" date="2014-11" db="EMBL/GenBank/DDBJ databases">
        <title>Genome sequence of Flavihumibacter solisilvae 3-3.</title>
        <authorList>
            <person name="Zhou G."/>
            <person name="Li M."/>
            <person name="Wang G."/>
        </authorList>
    </citation>
    <scope>NUCLEOTIDE SEQUENCE [LARGE SCALE GENOMIC DNA]</scope>
    <source>
        <strain evidence="4 5">3-3</strain>
    </source>
</reference>
<dbReference type="GO" id="GO:0016020">
    <property type="term" value="C:membrane"/>
    <property type="evidence" value="ECO:0007669"/>
    <property type="project" value="TreeGrafter"/>
</dbReference>
<dbReference type="Gene3D" id="3.40.50.12780">
    <property type="entry name" value="N-terminal domain of ligase-like"/>
    <property type="match status" value="1"/>
</dbReference>
<evidence type="ECO:0000313" key="5">
    <source>
        <dbReference type="Proteomes" id="UP000031408"/>
    </source>
</evidence>